<feature type="region of interest" description="Disordered" evidence="2">
    <location>
        <begin position="400"/>
        <end position="422"/>
    </location>
</feature>
<feature type="region of interest" description="Disordered" evidence="2">
    <location>
        <begin position="1122"/>
        <end position="1142"/>
    </location>
</feature>
<name>A0AAD2JHD0_9STRA</name>
<feature type="region of interest" description="Disordered" evidence="2">
    <location>
        <begin position="634"/>
        <end position="653"/>
    </location>
</feature>
<feature type="compositionally biased region" description="Polar residues" evidence="2">
    <location>
        <begin position="1122"/>
        <end position="1132"/>
    </location>
</feature>
<reference evidence="3" key="1">
    <citation type="submission" date="2023-08" db="EMBL/GenBank/DDBJ databases">
        <authorList>
            <person name="Audoor S."/>
            <person name="Bilcke G."/>
        </authorList>
    </citation>
    <scope>NUCLEOTIDE SEQUENCE</scope>
</reference>
<evidence type="ECO:0000256" key="2">
    <source>
        <dbReference type="SAM" id="MobiDB-lite"/>
    </source>
</evidence>
<keyword evidence="4" id="KW-1185">Reference proteome</keyword>
<organism evidence="3 4">
    <name type="scientific">Cylindrotheca closterium</name>
    <dbReference type="NCBI Taxonomy" id="2856"/>
    <lineage>
        <taxon>Eukaryota</taxon>
        <taxon>Sar</taxon>
        <taxon>Stramenopiles</taxon>
        <taxon>Ochrophyta</taxon>
        <taxon>Bacillariophyta</taxon>
        <taxon>Bacillariophyceae</taxon>
        <taxon>Bacillariophycidae</taxon>
        <taxon>Bacillariales</taxon>
        <taxon>Bacillariaceae</taxon>
        <taxon>Cylindrotheca</taxon>
    </lineage>
</organism>
<keyword evidence="1" id="KW-0175">Coiled coil</keyword>
<evidence type="ECO:0000313" key="4">
    <source>
        <dbReference type="Proteomes" id="UP001295423"/>
    </source>
</evidence>
<protein>
    <submittedName>
        <fullName evidence="3">Uncharacterized protein</fullName>
    </submittedName>
</protein>
<accession>A0AAD2JHD0</accession>
<gene>
    <name evidence="3" type="ORF">CYCCA115_LOCUS12864</name>
</gene>
<evidence type="ECO:0000256" key="1">
    <source>
        <dbReference type="SAM" id="Coils"/>
    </source>
</evidence>
<sequence length="1304" mass="149106">MLEIEPIAPSHPSDVQRKYPSNAVLQSEQQRIVVLQLLRMLNASQQLNDEKINCRRQLQKVMRMLNRERKMQSDLHAVNDLMVKELRERMRQQNNEIAESSERKIQAIDMLCQHYSQQNLELQQQLSRLRRTHSEDFTTCKNREILKAEKDAEERIKMKHELQKLKELHKQQKDHWDIEIAFLKEKTRRQERESLLASNHIESDTNESFEGEISKKIGRTGQSRDRSTTASSSLDLRELEEEKRALQNQVNETQENYSALLAEMDYLQKVHGQATKDLGQTLKRLEEQKQVIETELLQMQESDMQHRNEVRESRAQIALLEEERDAARTAQTGLSRRLQESESTSIRLAKETSKLATLKQSLEEEKAKLETELSQMQESDMQHRNEVRESRAQIALLEEERDAARTAQTGFSRRLRESESTSIRLAKETSKLATLKQSLEEEKAKLETELSQMQESDMQHRNEVRESRAQIALLEEEHDAARAAQTGLSRRLQESESTSIRLAEETSKLATLKQSLEEEKAKLETELSQMQESDMQHRNEARESRAQIALLEEERDAARTAQTGLSEHLQESESTSIRLAKETSNLATLKQSLEEEKAKLETELSQMQESDMQHRNEVRESRAQIALLEEERDAARTAQTGLSRRLQESESTSIRLAKETSKLATLKQSLEEEKAKLETELSQMQESDMQHRNEVRESRAQIALLEEERDAARTAQTGFSRRLRESESTSIRLAKETSKLATLKQSLEEEKAKLETELSQMQESDMQHRNEVRESRAQIALLEEEHDAARAAQTGLSRRLQESESTSIRLAEETSKLATLKQSLEEEKAKLETELSQMQESDMQHRNEARESRAQIALLEEERDAARTAQTGLSEHLQESESTSIRLAKETSNLATLKQSLEEEKAKLETELSQMQESDMQHRNEVRESRAQIALLEEERDAARTAQTGLSRRLQESESTSIRLAKETSKLATLKQSLEEEKAKLETELSQMQESDMQHRNEVRESRAQIALLEEERDTARTAQTGLSEHLQESESTSIRLAKETSKLAILKQSLEEEKAKLETGLSQMHEFAGGLGKLYSFVQGSIGEEVTIDSPHIGDLVDGGSSDVIVESVLNDSRSSNIARKGSTNRTEAFGSPDSAAHASVEMLQAGGTEALPGHDSRNGIAQQLELVKEKVLLEDGIETESSQSSGEKYLQTTGRMEALAREIEGEGGVRISNENLEMDELRMQCHFLEHDRSELARVTNEILAMEREFHALELDAAVASARRQSMEDFQLFQQKTHHQMKKLYKSLCGSCRNRIDRA</sequence>
<proteinExistence type="predicted"/>
<feature type="region of interest" description="Disordered" evidence="2">
    <location>
        <begin position="196"/>
        <end position="238"/>
    </location>
</feature>
<feature type="region of interest" description="Disordered" evidence="2">
    <location>
        <begin position="706"/>
        <end position="730"/>
    </location>
</feature>
<feature type="region of interest" description="Disordered" evidence="2">
    <location>
        <begin position="942"/>
        <end position="961"/>
    </location>
</feature>
<feature type="coiled-coil region" evidence="1">
    <location>
        <begin position="1217"/>
        <end position="1261"/>
    </location>
</feature>
<dbReference type="EMBL" id="CAKOGP040001775">
    <property type="protein sequence ID" value="CAJ1951010.1"/>
    <property type="molecule type" value="Genomic_DNA"/>
</dbReference>
<comment type="caution">
    <text evidence="3">The sequence shown here is derived from an EMBL/GenBank/DDBJ whole genome shotgun (WGS) entry which is preliminary data.</text>
</comment>
<evidence type="ECO:0000313" key="3">
    <source>
        <dbReference type="EMBL" id="CAJ1951010.1"/>
    </source>
</evidence>
<feature type="coiled-coil region" evidence="1">
    <location>
        <begin position="83"/>
        <end position="168"/>
    </location>
</feature>
<dbReference type="Proteomes" id="UP001295423">
    <property type="component" value="Unassembled WGS sequence"/>
</dbReference>